<proteinExistence type="predicted"/>
<dbReference type="AlphaFoldDB" id="A0A815RJ20"/>
<gene>
    <name evidence="2" type="ORF">BYL167_LOCUS49049</name>
    <name evidence="1" type="ORF">CJN711_LOCUS25997</name>
</gene>
<reference evidence="1" key="1">
    <citation type="submission" date="2021-02" db="EMBL/GenBank/DDBJ databases">
        <authorList>
            <person name="Nowell W R."/>
        </authorList>
    </citation>
    <scope>NUCLEOTIDE SEQUENCE</scope>
</reference>
<dbReference type="Proteomes" id="UP000681967">
    <property type="component" value="Unassembled WGS sequence"/>
</dbReference>
<dbReference type="EMBL" id="CAJNOV010012182">
    <property type="protein sequence ID" value="CAF1477742.1"/>
    <property type="molecule type" value="Genomic_DNA"/>
</dbReference>
<evidence type="ECO:0000313" key="2">
    <source>
        <dbReference type="EMBL" id="CAF4822299.1"/>
    </source>
</evidence>
<sequence>MSEKILRRRLHSKYKRNWRYETQNKALHEVLSMADVFEIPSTEEEEETNLRDDQPTLVNSFFNDHLSVHSVSVDSDTDSESEILKNESNNNCSDNEVDENDCYFEDFMDEMEMHNNNRTNPLYAGSPISVHDACVRLIRLAHLLNLDKNKTSFLLKKLRNFFPSDRRLPKTIFTLFKITNHDYCPEVCL</sequence>
<comment type="caution">
    <text evidence="1">The sequence shown here is derived from an EMBL/GenBank/DDBJ whole genome shotgun (WGS) entry which is preliminary data.</text>
</comment>
<dbReference type="Proteomes" id="UP000663855">
    <property type="component" value="Unassembled WGS sequence"/>
</dbReference>
<protein>
    <submittedName>
        <fullName evidence="1">Uncharacterized protein</fullName>
    </submittedName>
</protein>
<dbReference type="EMBL" id="CAJOBH010144959">
    <property type="protein sequence ID" value="CAF4822299.1"/>
    <property type="molecule type" value="Genomic_DNA"/>
</dbReference>
<evidence type="ECO:0000313" key="1">
    <source>
        <dbReference type="EMBL" id="CAF1477742.1"/>
    </source>
</evidence>
<evidence type="ECO:0000313" key="3">
    <source>
        <dbReference type="Proteomes" id="UP000663855"/>
    </source>
</evidence>
<name>A0A815RJ20_9BILA</name>
<accession>A0A815RJ20</accession>
<organism evidence="1 3">
    <name type="scientific">Rotaria magnacalcarata</name>
    <dbReference type="NCBI Taxonomy" id="392030"/>
    <lineage>
        <taxon>Eukaryota</taxon>
        <taxon>Metazoa</taxon>
        <taxon>Spiralia</taxon>
        <taxon>Gnathifera</taxon>
        <taxon>Rotifera</taxon>
        <taxon>Eurotatoria</taxon>
        <taxon>Bdelloidea</taxon>
        <taxon>Philodinida</taxon>
        <taxon>Philodinidae</taxon>
        <taxon>Rotaria</taxon>
    </lineage>
</organism>